<dbReference type="InterPro" id="IPR036388">
    <property type="entry name" value="WH-like_DNA-bd_sf"/>
</dbReference>
<comment type="caution">
    <text evidence="5">The sequence shown here is derived from an EMBL/GenBank/DDBJ whole genome shotgun (WGS) entry which is preliminary data.</text>
</comment>
<dbReference type="InterPro" id="IPR036390">
    <property type="entry name" value="WH_DNA-bd_sf"/>
</dbReference>
<dbReference type="PANTHER" id="PTHR33154:SF18">
    <property type="entry name" value="ARSENICAL RESISTANCE OPERON REPRESSOR"/>
    <property type="match status" value="1"/>
</dbReference>
<dbReference type="SUPFAM" id="SSF46785">
    <property type="entry name" value="Winged helix' DNA-binding domain"/>
    <property type="match status" value="1"/>
</dbReference>
<evidence type="ECO:0000259" key="4">
    <source>
        <dbReference type="PROSITE" id="PS50987"/>
    </source>
</evidence>
<name>A0A1F5RC54_9BACT</name>
<evidence type="ECO:0000256" key="1">
    <source>
        <dbReference type="ARBA" id="ARBA00023015"/>
    </source>
</evidence>
<dbReference type="InterPro" id="IPR051081">
    <property type="entry name" value="HTH_MetalResp_TranReg"/>
</dbReference>
<dbReference type="CDD" id="cd00090">
    <property type="entry name" value="HTH_ARSR"/>
    <property type="match status" value="1"/>
</dbReference>
<reference evidence="5 6" key="1">
    <citation type="journal article" date="2016" name="Nat. Commun.">
        <title>Thousands of microbial genomes shed light on interconnected biogeochemical processes in an aquifer system.</title>
        <authorList>
            <person name="Anantharaman K."/>
            <person name="Brown C.T."/>
            <person name="Hug L.A."/>
            <person name="Sharon I."/>
            <person name="Castelle C.J."/>
            <person name="Probst A.J."/>
            <person name="Thomas B.C."/>
            <person name="Singh A."/>
            <person name="Wilkins M.J."/>
            <person name="Karaoz U."/>
            <person name="Brodie E.L."/>
            <person name="Williams K.H."/>
            <person name="Hubbard S.S."/>
            <person name="Banfield J.F."/>
        </authorList>
    </citation>
    <scope>NUCLEOTIDE SEQUENCE [LARGE SCALE GENOMIC DNA]</scope>
</reference>
<evidence type="ECO:0000313" key="6">
    <source>
        <dbReference type="Proteomes" id="UP000177230"/>
    </source>
</evidence>
<dbReference type="Pfam" id="PF01022">
    <property type="entry name" value="HTH_5"/>
    <property type="match status" value="1"/>
</dbReference>
<evidence type="ECO:0000256" key="3">
    <source>
        <dbReference type="ARBA" id="ARBA00023163"/>
    </source>
</evidence>
<keyword evidence="2" id="KW-0238">DNA-binding</keyword>
<accession>A0A1F5RC54</accession>
<dbReference type="SMART" id="SM00418">
    <property type="entry name" value="HTH_ARSR"/>
    <property type="match status" value="1"/>
</dbReference>
<dbReference type="PRINTS" id="PR00778">
    <property type="entry name" value="HTHARSR"/>
</dbReference>
<feature type="domain" description="HTH arsR-type" evidence="4">
    <location>
        <begin position="1"/>
        <end position="109"/>
    </location>
</feature>
<dbReference type="InterPro" id="IPR011991">
    <property type="entry name" value="ArsR-like_HTH"/>
</dbReference>
<keyword evidence="3" id="KW-0804">Transcription</keyword>
<evidence type="ECO:0000313" key="5">
    <source>
        <dbReference type="EMBL" id="OGF12050.1"/>
    </source>
</evidence>
<keyword evidence="1" id="KW-0805">Transcription regulation</keyword>
<evidence type="ECO:0000256" key="2">
    <source>
        <dbReference type="ARBA" id="ARBA00023125"/>
    </source>
</evidence>
<organism evidence="5 6">
    <name type="scientific">Candidatus Edwardsbacteria bacterium GWF2_54_11</name>
    <dbReference type="NCBI Taxonomy" id="1817851"/>
    <lineage>
        <taxon>Bacteria</taxon>
        <taxon>Candidatus Edwardsiibacteriota</taxon>
    </lineage>
</organism>
<dbReference type="AlphaFoldDB" id="A0A1F5RC54"/>
<dbReference type="InterPro" id="IPR001845">
    <property type="entry name" value="HTH_ArsR_DNA-bd_dom"/>
</dbReference>
<dbReference type="GO" id="GO:0003677">
    <property type="term" value="F:DNA binding"/>
    <property type="evidence" value="ECO:0007669"/>
    <property type="project" value="UniProtKB-KW"/>
</dbReference>
<dbReference type="Gene3D" id="1.10.10.10">
    <property type="entry name" value="Winged helix-like DNA-binding domain superfamily/Winged helix DNA-binding domain"/>
    <property type="match status" value="1"/>
</dbReference>
<proteinExistence type="predicted"/>
<dbReference type="PROSITE" id="PS50987">
    <property type="entry name" value="HTH_ARSR_2"/>
    <property type="match status" value="1"/>
</dbReference>
<sequence length="109" mass="12251">MRQTVKTFKALGDPTRLRIVKLLENGELCVCQLMEALKMGQSRISRHLSILKEAGLIEDRRQGKWVHYRLSSEAGAKKLLPALKTLDADATVKKDRTHIVALSVCSTEH</sequence>
<dbReference type="Proteomes" id="UP000177230">
    <property type="component" value="Unassembled WGS sequence"/>
</dbReference>
<dbReference type="EMBL" id="MFFM01000034">
    <property type="protein sequence ID" value="OGF12050.1"/>
    <property type="molecule type" value="Genomic_DNA"/>
</dbReference>
<dbReference type="PANTHER" id="PTHR33154">
    <property type="entry name" value="TRANSCRIPTIONAL REGULATOR, ARSR FAMILY"/>
    <property type="match status" value="1"/>
</dbReference>
<gene>
    <name evidence="5" type="ORF">A2024_03425</name>
</gene>
<protein>
    <recommendedName>
        <fullName evidence="4">HTH arsR-type domain-containing protein</fullName>
    </recommendedName>
</protein>
<dbReference type="GO" id="GO:0003700">
    <property type="term" value="F:DNA-binding transcription factor activity"/>
    <property type="evidence" value="ECO:0007669"/>
    <property type="project" value="InterPro"/>
</dbReference>
<dbReference type="NCBIfam" id="NF033788">
    <property type="entry name" value="HTH_metalloreg"/>
    <property type="match status" value="1"/>
</dbReference>